<evidence type="ECO:0000313" key="2">
    <source>
        <dbReference type="Proteomes" id="UP000245119"/>
    </source>
</evidence>
<comment type="caution">
    <text evidence="1">The sequence shown here is derived from an EMBL/GenBank/DDBJ whole genome shotgun (WGS) entry which is preliminary data.</text>
</comment>
<reference evidence="1 2" key="1">
    <citation type="submission" date="2018-04" db="EMBL/GenBank/DDBJ databases">
        <title>The genome of golden apple snail Pomacea canaliculata provides insight into stress tolerance and invasive adaptation.</title>
        <authorList>
            <person name="Liu C."/>
            <person name="Liu B."/>
            <person name="Ren Y."/>
            <person name="Zhang Y."/>
            <person name="Wang H."/>
            <person name="Li S."/>
            <person name="Jiang F."/>
            <person name="Yin L."/>
            <person name="Zhang G."/>
            <person name="Qian W."/>
            <person name="Fan W."/>
        </authorList>
    </citation>
    <scope>NUCLEOTIDE SEQUENCE [LARGE SCALE GENOMIC DNA]</scope>
    <source>
        <strain evidence="1">SZHN2017</strain>
        <tissue evidence="1">Muscle</tissue>
    </source>
</reference>
<dbReference type="AlphaFoldDB" id="A0A2T7P5V8"/>
<accession>A0A2T7P5V8</accession>
<gene>
    <name evidence="1" type="ORF">C0Q70_11386</name>
</gene>
<keyword evidence="2" id="KW-1185">Reference proteome</keyword>
<name>A0A2T7P5V8_POMCA</name>
<sequence length="122" mass="13873">MSSDSNKRPIQPPCYSAALQRKFMLQHDITPDVGLSQKEASTRAKIMYEESLQKYLQERYDRKHYGSGALRRMMSRGQPRPLAVTSTPQALTSCLRHILPRQQTLVAAAVAVVREILRKMST</sequence>
<dbReference type="Proteomes" id="UP000245119">
    <property type="component" value="Linkage Group LG6"/>
</dbReference>
<organism evidence="1 2">
    <name type="scientific">Pomacea canaliculata</name>
    <name type="common">Golden apple snail</name>
    <dbReference type="NCBI Taxonomy" id="400727"/>
    <lineage>
        <taxon>Eukaryota</taxon>
        <taxon>Metazoa</taxon>
        <taxon>Spiralia</taxon>
        <taxon>Lophotrochozoa</taxon>
        <taxon>Mollusca</taxon>
        <taxon>Gastropoda</taxon>
        <taxon>Caenogastropoda</taxon>
        <taxon>Architaenioglossa</taxon>
        <taxon>Ampullarioidea</taxon>
        <taxon>Ampullariidae</taxon>
        <taxon>Pomacea</taxon>
    </lineage>
</organism>
<protein>
    <submittedName>
        <fullName evidence="1">Uncharacterized protein</fullName>
    </submittedName>
</protein>
<dbReference type="EMBL" id="PZQS01000006">
    <property type="protein sequence ID" value="PVD28791.1"/>
    <property type="molecule type" value="Genomic_DNA"/>
</dbReference>
<proteinExistence type="predicted"/>
<evidence type="ECO:0000313" key="1">
    <source>
        <dbReference type="EMBL" id="PVD28791.1"/>
    </source>
</evidence>